<dbReference type="PROSITE" id="PS51257">
    <property type="entry name" value="PROKAR_LIPOPROTEIN"/>
    <property type="match status" value="1"/>
</dbReference>
<keyword evidence="3" id="KW-1185">Reference proteome</keyword>
<dbReference type="OrthoDB" id="1363338at2"/>
<dbReference type="RefSeq" id="WP_035128704.1">
    <property type="nucleotide sequence ID" value="NZ_JRHH01000006.1"/>
</dbReference>
<evidence type="ECO:0000313" key="3">
    <source>
        <dbReference type="Proteomes" id="UP000029554"/>
    </source>
</evidence>
<evidence type="ECO:0000313" key="2">
    <source>
        <dbReference type="EMBL" id="KGD66844.1"/>
    </source>
</evidence>
<dbReference type="Proteomes" id="UP000029554">
    <property type="component" value="Unassembled WGS sequence"/>
</dbReference>
<gene>
    <name evidence="2" type="ORF">LG45_15550</name>
</gene>
<dbReference type="AlphaFoldDB" id="A0A095SR53"/>
<comment type="caution">
    <text evidence="2">The sequence shown here is derived from an EMBL/GenBank/DDBJ whole genome shotgun (WGS) entry which is preliminary data.</text>
</comment>
<accession>A0A095SR53</accession>
<keyword evidence="1" id="KW-0732">Signal</keyword>
<organism evidence="2 3">
    <name type="scientific">Flavobacterium aquatile LMG 4008 = ATCC 11947</name>
    <dbReference type="NCBI Taxonomy" id="1453498"/>
    <lineage>
        <taxon>Bacteria</taxon>
        <taxon>Pseudomonadati</taxon>
        <taxon>Bacteroidota</taxon>
        <taxon>Flavobacteriia</taxon>
        <taxon>Flavobacteriales</taxon>
        <taxon>Flavobacteriaceae</taxon>
        <taxon>Flavobacterium</taxon>
    </lineage>
</organism>
<protein>
    <submittedName>
        <fullName evidence="2">Uncharacterized protein</fullName>
    </submittedName>
</protein>
<name>A0A095SR53_9FLAO</name>
<evidence type="ECO:0000256" key="1">
    <source>
        <dbReference type="SAM" id="SignalP"/>
    </source>
</evidence>
<feature type="chain" id="PRO_5001911211" evidence="1">
    <location>
        <begin position="22"/>
        <end position="137"/>
    </location>
</feature>
<reference evidence="2 3" key="1">
    <citation type="submission" date="2014-09" db="EMBL/GenBank/DDBJ databases">
        <title>Whole Genome Shotgun of Flavobacterium aquatile LMG 4008.</title>
        <authorList>
            <person name="Gale A.N."/>
            <person name="Pipes S.E."/>
            <person name="Newman J.D."/>
        </authorList>
    </citation>
    <scope>NUCLEOTIDE SEQUENCE [LARGE SCALE GENOMIC DNA]</scope>
    <source>
        <strain evidence="2 3">LMG 4008</strain>
    </source>
</reference>
<dbReference type="eggNOG" id="ENOG5030ZC3">
    <property type="taxonomic scope" value="Bacteria"/>
</dbReference>
<dbReference type="EMBL" id="JRHH01000006">
    <property type="protein sequence ID" value="KGD66844.1"/>
    <property type="molecule type" value="Genomic_DNA"/>
</dbReference>
<sequence length="137" mass="15405">MKKLPFLAIVLIVLSCQLASAQKLTIKKNIAYIDGKEYLKISDCGQFAEECSISNLAGKELISINQLPEPDKPGTYFEVVFNGLNTAIEMRINMRYLVKLLYKKNIVAADGSLIPENVKKLKEEYKYMVIVPAESDD</sequence>
<proteinExistence type="predicted"/>
<feature type="signal peptide" evidence="1">
    <location>
        <begin position="1"/>
        <end position="21"/>
    </location>
</feature>